<comment type="caution">
    <text evidence="1">The sequence shown here is derived from an EMBL/GenBank/DDBJ whole genome shotgun (WGS) entry which is preliminary data.</text>
</comment>
<dbReference type="Proteomes" id="UP001595858">
    <property type="component" value="Unassembled WGS sequence"/>
</dbReference>
<protein>
    <submittedName>
        <fullName evidence="1">Uncharacterized protein</fullName>
    </submittedName>
</protein>
<gene>
    <name evidence="1" type="ORF">ACFPCZ_03265</name>
</gene>
<dbReference type="RefSeq" id="WP_344141823.1">
    <property type="nucleotide sequence ID" value="NZ_BAAAQI010000003.1"/>
</dbReference>
<proteinExistence type="predicted"/>
<name>A0ABV9SH15_9ACTN</name>
<accession>A0ABV9SH15</accession>
<organism evidence="1 2">
    <name type="scientific">Streptomonospora arabica</name>
    <dbReference type="NCBI Taxonomy" id="412417"/>
    <lineage>
        <taxon>Bacteria</taxon>
        <taxon>Bacillati</taxon>
        <taxon>Actinomycetota</taxon>
        <taxon>Actinomycetes</taxon>
        <taxon>Streptosporangiales</taxon>
        <taxon>Nocardiopsidaceae</taxon>
        <taxon>Streptomonospora</taxon>
    </lineage>
</organism>
<dbReference type="EMBL" id="JBHSIY010000003">
    <property type="protein sequence ID" value="MFC4865639.1"/>
    <property type="molecule type" value="Genomic_DNA"/>
</dbReference>
<evidence type="ECO:0000313" key="2">
    <source>
        <dbReference type="Proteomes" id="UP001595858"/>
    </source>
</evidence>
<sequence>MSALEIVLSRDDGPVDAAVFFDSAGTAIDLVQQVERASGGARTAARWGITELRSGSAIVVAAPIGENQSADLAGELFVNGVRELDHSARIPPAFTLDVLRGLLRMAKEVEQGNTIRFELVSKDSDPGAGPATVTLDLARHARQLLTARHLEFAAVQGEIDRIDVRGSKREVSIFDTEQNRSVRATFADSMLPAVVENIKRRVAVWGLVRKTAAGQILSFQIERLEVLEDRPLMSIRDIAGIAPWWTGGEDPTEWIRGRREEE</sequence>
<reference evidence="2" key="1">
    <citation type="journal article" date="2019" name="Int. J. Syst. Evol. Microbiol.">
        <title>The Global Catalogue of Microorganisms (GCM) 10K type strain sequencing project: providing services to taxonomists for standard genome sequencing and annotation.</title>
        <authorList>
            <consortium name="The Broad Institute Genomics Platform"/>
            <consortium name="The Broad Institute Genome Sequencing Center for Infectious Disease"/>
            <person name="Wu L."/>
            <person name="Ma J."/>
        </authorList>
    </citation>
    <scope>NUCLEOTIDE SEQUENCE [LARGE SCALE GENOMIC DNA]</scope>
    <source>
        <strain evidence="2">CGMCC 4.7304</strain>
    </source>
</reference>
<keyword evidence="2" id="KW-1185">Reference proteome</keyword>
<evidence type="ECO:0000313" key="1">
    <source>
        <dbReference type="EMBL" id="MFC4865639.1"/>
    </source>
</evidence>